<dbReference type="Proteomes" id="UP000226031">
    <property type="component" value="Unassembled WGS sequence"/>
</dbReference>
<protein>
    <recommendedName>
        <fullName evidence="3">VWFA domain-containing protein</fullName>
    </recommendedName>
</protein>
<dbReference type="VEuPathDB" id="FungiDB:EMCG_03514"/>
<gene>
    <name evidence="1" type="ORF">GX50_01532</name>
</gene>
<evidence type="ECO:0008006" key="3">
    <source>
        <dbReference type="Google" id="ProtNLM"/>
    </source>
</evidence>
<organism evidence="1 2">
    <name type="scientific">[Emmonsia] crescens</name>
    <dbReference type="NCBI Taxonomy" id="73230"/>
    <lineage>
        <taxon>Eukaryota</taxon>
        <taxon>Fungi</taxon>
        <taxon>Dikarya</taxon>
        <taxon>Ascomycota</taxon>
        <taxon>Pezizomycotina</taxon>
        <taxon>Eurotiomycetes</taxon>
        <taxon>Eurotiomycetidae</taxon>
        <taxon>Onygenales</taxon>
        <taxon>Ajellomycetaceae</taxon>
        <taxon>Emergomyces</taxon>
    </lineage>
</organism>
<sequence>MSSISRRGYKKEEEEFLKGLVNNVIDQFFKEFKQQSSLIAPPKPPESDEEYSEYIWGFVAKNLSSFYQPGNPFVEDLVREAAVRAKQLTAELDLEPKLTPKLVTLALYDFVILCDDSSSMTTGNRIEVLEDTCQRVADIATFLQPQGISLRFLNSSGNFDGLVHKEDIKKKVHSVQYDGVTQLGTMLQSKIIQPFIVDKINTKNFTKPLITIIITDGCPTIEHPTCLQEKVLQCKQILDKHDFEPAGAVFLISRVGSDSDAEEFLKGLKKDKKLREMIYCDVRQLDGQRAMFQRPGKDKAYTNRLIELCTNALDSQAKI</sequence>
<dbReference type="PANTHER" id="PTHR34706">
    <property type="entry name" value="SLR1338 PROTEIN"/>
    <property type="match status" value="1"/>
</dbReference>
<dbReference type="AlphaFoldDB" id="A0A2B7ZGS8"/>
<dbReference type="InterPro" id="IPR036465">
    <property type="entry name" value="vWFA_dom_sf"/>
</dbReference>
<dbReference type="EMBL" id="PDND01000018">
    <property type="protein sequence ID" value="PGH35684.1"/>
    <property type="molecule type" value="Genomic_DNA"/>
</dbReference>
<proteinExistence type="predicted"/>
<accession>A0A2B7ZGS8</accession>
<name>A0A2B7ZGS8_9EURO</name>
<keyword evidence="2" id="KW-1185">Reference proteome</keyword>
<dbReference type="PANTHER" id="PTHR34706:SF3">
    <property type="entry name" value="ANKYRIN REPEAT PROTEIN (AFU_ORTHOLOGUE AFUA_7G06200)"/>
    <property type="match status" value="1"/>
</dbReference>
<dbReference type="STRING" id="73230.A0A2B7ZGS8"/>
<evidence type="ECO:0000313" key="2">
    <source>
        <dbReference type="Proteomes" id="UP000226031"/>
    </source>
</evidence>
<dbReference type="SUPFAM" id="SSF53300">
    <property type="entry name" value="vWA-like"/>
    <property type="match status" value="1"/>
</dbReference>
<reference evidence="1 2" key="1">
    <citation type="submission" date="2017-10" db="EMBL/GenBank/DDBJ databases">
        <title>Comparative genomics in systemic dimorphic fungi from Ajellomycetaceae.</title>
        <authorList>
            <person name="Munoz J.F."/>
            <person name="Mcewen J.G."/>
            <person name="Clay O.K."/>
            <person name="Cuomo C.A."/>
        </authorList>
    </citation>
    <scope>NUCLEOTIDE SEQUENCE [LARGE SCALE GENOMIC DNA]</scope>
    <source>
        <strain evidence="1 2">UAMH4076</strain>
    </source>
</reference>
<evidence type="ECO:0000313" key="1">
    <source>
        <dbReference type="EMBL" id="PGH35684.1"/>
    </source>
</evidence>
<comment type="caution">
    <text evidence="1">The sequence shown here is derived from an EMBL/GenBank/DDBJ whole genome shotgun (WGS) entry which is preliminary data.</text>
</comment>